<sequence length="230" mass="24812">MSACQVTAVRFGVRAVRHGTTLRARAGRSASPAGHRSARRDVVARHRSRQLSSKSFGFGIKPVSSRLSYAGPYSENTFNSGHPHVACDATGGGGGGPEQSTSNMLAGVLVQLFLVYILFFTSFGRFVLDAGIVITILLFTVPPTIMAVGTWWLRKNSVSGECSVCSYPVSTIRSNEEIRCPSCGTLLALVKSILRLPSSHLPHHRSRTTPTRKSHYGGRANLWSGLRLAT</sequence>
<comment type="caution">
    <text evidence="2">The sequence shown here is derived from an EMBL/GenBank/DDBJ whole genome shotgun (WGS) entry which is preliminary data.</text>
</comment>
<evidence type="ECO:0000313" key="3">
    <source>
        <dbReference type="Proteomes" id="UP001190700"/>
    </source>
</evidence>
<dbReference type="EMBL" id="LGRX02023500">
    <property type="protein sequence ID" value="KAK3254511.1"/>
    <property type="molecule type" value="Genomic_DNA"/>
</dbReference>
<proteinExistence type="predicted"/>
<reference evidence="2 3" key="1">
    <citation type="journal article" date="2015" name="Genome Biol. Evol.">
        <title>Comparative Genomics of a Bacterivorous Green Alga Reveals Evolutionary Causalities and Consequences of Phago-Mixotrophic Mode of Nutrition.</title>
        <authorList>
            <person name="Burns J.A."/>
            <person name="Paasch A."/>
            <person name="Narechania A."/>
            <person name="Kim E."/>
        </authorList>
    </citation>
    <scope>NUCLEOTIDE SEQUENCE [LARGE SCALE GENOMIC DNA]</scope>
    <source>
        <strain evidence="2 3">PLY_AMNH</strain>
    </source>
</reference>
<name>A0AAE0F754_9CHLO</name>
<keyword evidence="1" id="KW-0472">Membrane</keyword>
<keyword evidence="3" id="KW-1185">Reference proteome</keyword>
<gene>
    <name evidence="2" type="ORF">CYMTET_36276</name>
</gene>
<evidence type="ECO:0000256" key="1">
    <source>
        <dbReference type="SAM" id="Phobius"/>
    </source>
</evidence>
<dbReference type="AlphaFoldDB" id="A0AAE0F754"/>
<evidence type="ECO:0000313" key="2">
    <source>
        <dbReference type="EMBL" id="KAK3254511.1"/>
    </source>
</evidence>
<organism evidence="2 3">
    <name type="scientific">Cymbomonas tetramitiformis</name>
    <dbReference type="NCBI Taxonomy" id="36881"/>
    <lineage>
        <taxon>Eukaryota</taxon>
        <taxon>Viridiplantae</taxon>
        <taxon>Chlorophyta</taxon>
        <taxon>Pyramimonadophyceae</taxon>
        <taxon>Pyramimonadales</taxon>
        <taxon>Pyramimonadaceae</taxon>
        <taxon>Cymbomonas</taxon>
    </lineage>
</organism>
<protein>
    <submittedName>
        <fullName evidence="2">Uncharacterized protein</fullName>
    </submittedName>
</protein>
<dbReference type="Proteomes" id="UP001190700">
    <property type="component" value="Unassembled WGS sequence"/>
</dbReference>
<feature type="transmembrane region" description="Helical" evidence="1">
    <location>
        <begin position="130"/>
        <end position="153"/>
    </location>
</feature>
<keyword evidence="1" id="KW-1133">Transmembrane helix</keyword>
<accession>A0AAE0F754</accession>
<feature type="transmembrane region" description="Helical" evidence="1">
    <location>
        <begin position="104"/>
        <end position="124"/>
    </location>
</feature>
<keyword evidence="1" id="KW-0812">Transmembrane</keyword>